<dbReference type="GO" id="GO:0005509">
    <property type="term" value="F:calcium ion binding"/>
    <property type="evidence" value="ECO:0007669"/>
    <property type="project" value="TreeGrafter"/>
</dbReference>
<dbReference type="InterPro" id="IPR034737">
    <property type="entry name" value="TCTP"/>
</dbReference>
<protein>
    <submittedName>
        <fullName evidence="3">Translationally-controlled tumor protein homolog</fullName>
    </submittedName>
</protein>
<accession>A0A0V0JBD1</accession>
<dbReference type="InterPro" id="IPR018105">
    <property type="entry name" value="Translational_control_tumour_p"/>
</dbReference>
<organism evidence="3">
    <name type="scientific">Schistocephalus solidus</name>
    <name type="common">Tapeworm</name>
    <dbReference type="NCBI Taxonomy" id="70667"/>
    <lineage>
        <taxon>Eukaryota</taxon>
        <taxon>Metazoa</taxon>
        <taxon>Spiralia</taxon>
        <taxon>Lophotrochozoa</taxon>
        <taxon>Platyhelminthes</taxon>
        <taxon>Cestoda</taxon>
        <taxon>Eucestoda</taxon>
        <taxon>Diphyllobothriidea</taxon>
        <taxon>Diphyllobothriidae</taxon>
        <taxon>Schistocephalus</taxon>
    </lineage>
</organism>
<dbReference type="InterPro" id="IPR011323">
    <property type="entry name" value="Mss4/transl-control_tumour"/>
</dbReference>
<dbReference type="Pfam" id="PF00838">
    <property type="entry name" value="TCTP"/>
    <property type="match status" value="1"/>
</dbReference>
<dbReference type="GO" id="GO:0005737">
    <property type="term" value="C:cytoplasm"/>
    <property type="evidence" value="ECO:0007669"/>
    <property type="project" value="TreeGrafter"/>
</dbReference>
<reference evidence="3" key="1">
    <citation type="submission" date="2016-01" db="EMBL/GenBank/DDBJ databases">
        <title>Reference transcriptome for the parasite Schistocephalus solidus: insights into the molecular evolution of parasitism.</title>
        <authorList>
            <person name="Hebert F.O."/>
            <person name="Grambauer S."/>
            <person name="Barber I."/>
            <person name="Landry C.R."/>
            <person name="Aubin-Horth N."/>
        </authorList>
    </citation>
    <scope>NUCLEOTIDE SEQUENCE</scope>
</reference>
<dbReference type="EMBL" id="GEEE01001018">
    <property type="protein sequence ID" value="JAP62207.1"/>
    <property type="molecule type" value="Transcribed_RNA"/>
</dbReference>
<dbReference type="Gene3D" id="2.170.150.10">
    <property type="entry name" value="Metal Binding Protein, Guanine Nucleotide Exchange Factor, Chain A"/>
    <property type="match status" value="1"/>
</dbReference>
<evidence type="ECO:0000313" key="3">
    <source>
        <dbReference type="EMBL" id="JAP62207.1"/>
    </source>
</evidence>
<feature type="domain" description="TCTP" evidence="2">
    <location>
        <begin position="1"/>
        <end position="172"/>
    </location>
</feature>
<evidence type="ECO:0000259" key="2">
    <source>
        <dbReference type="PROSITE" id="PS51797"/>
    </source>
</evidence>
<comment type="similarity">
    <text evidence="1">Belongs to the TCTP family.</text>
</comment>
<evidence type="ECO:0000256" key="1">
    <source>
        <dbReference type="PROSITE-ProRule" id="PRU01133"/>
    </source>
</evidence>
<dbReference type="PROSITE" id="PS51797">
    <property type="entry name" value="TCTP_3"/>
    <property type="match status" value="1"/>
</dbReference>
<dbReference type="PANTHER" id="PTHR11991">
    <property type="entry name" value="TRANSLATIONALLY CONTROLLED TUMOR PROTEIN-RELATED"/>
    <property type="match status" value="1"/>
</dbReference>
<dbReference type="PRINTS" id="PR01653">
    <property type="entry name" value="TCTPROTEIN"/>
</dbReference>
<gene>
    <name evidence="3" type="primary">TCTP</name>
    <name evidence="3" type="ORF">TR149431</name>
</gene>
<proteinExistence type="inferred from homology"/>
<dbReference type="PANTHER" id="PTHR11991:SF0">
    <property type="entry name" value="TRANSLATIONALLY-CONTROLLED TUMOR PROTEIN"/>
    <property type="match status" value="1"/>
</dbReference>
<name>A0A0V0JBD1_SCHSO</name>
<dbReference type="SUPFAM" id="SSF51316">
    <property type="entry name" value="Mss4-like"/>
    <property type="match status" value="1"/>
</dbReference>
<dbReference type="InterPro" id="IPR011057">
    <property type="entry name" value="Mss4-like_sf"/>
</dbReference>
<dbReference type="AlphaFoldDB" id="A0A0V0JBD1"/>
<sequence length="172" mass="19827">MIIYHDLISNGEMFSDSFKVIKVNDFIWEVEGKSITVKEGVDGALLGANPSAEEAEEVEDGVITVIDLVYAHQLQESSPGSKKHYMDFLKDYLKKIKAHMEAQKMDESVIAKFMKESQAYVKDKLLSDFNNLTFYQPKTSKDDFYYIPMNYREDESTPYFVFFANGIKEEKV</sequence>